<comment type="caution">
    <text evidence="1">The sequence shown here is derived from an EMBL/GenBank/DDBJ whole genome shotgun (WGS) entry which is preliminary data.</text>
</comment>
<dbReference type="InterPro" id="IPR012338">
    <property type="entry name" value="Beta-lactam/transpept-like"/>
</dbReference>
<dbReference type="Proteomes" id="UP000636960">
    <property type="component" value="Unassembled WGS sequence"/>
</dbReference>
<evidence type="ECO:0008006" key="3">
    <source>
        <dbReference type="Google" id="ProtNLM"/>
    </source>
</evidence>
<proteinExistence type="predicted"/>
<dbReference type="SUPFAM" id="SSF56601">
    <property type="entry name" value="beta-lactamase/transpeptidase-like"/>
    <property type="match status" value="1"/>
</dbReference>
<organism evidence="1 2">
    <name type="scientific">Paractinoplanes rishiriensis</name>
    <dbReference type="NCBI Taxonomy" id="1050105"/>
    <lineage>
        <taxon>Bacteria</taxon>
        <taxon>Bacillati</taxon>
        <taxon>Actinomycetota</taxon>
        <taxon>Actinomycetes</taxon>
        <taxon>Micromonosporales</taxon>
        <taxon>Micromonosporaceae</taxon>
        <taxon>Paractinoplanes</taxon>
    </lineage>
</organism>
<accession>A0A919K5U4</accession>
<dbReference type="AlphaFoldDB" id="A0A919K5U4"/>
<dbReference type="EMBL" id="BOMV01000104">
    <property type="protein sequence ID" value="GIF01462.1"/>
    <property type="molecule type" value="Genomic_DNA"/>
</dbReference>
<sequence length="109" mass="11294">MGRPGGRRRGSEPGHAGPVWADVFTSVKAPNFRGSPGFSTYGPTAHIIDGQWELGVGGVHPGSATYWSIYPVTGWVGVILSNYDGLPMQEITGQQAQAITGVKPGDGGG</sequence>
<evidence type="ECO:0000313" key="2">
    <source>
        <dbReference type="Proteomes" id="UP000636960"/>
    </source>
</evidence>
<name>A0A919K5U4_9ACTN</name>
<keyword evidence="2" id="KW-1185">Reference proteome</keyword>
<protein>
    <recommendedName>
        <fullName evidence="3">Beta-lactamase-related domain-containing protein</fullName>
    </recommendedName>
</protein>
<gene>
    <name evidence="1" type="ORF">Ari01nite_89260</name>
</gene>
<evidence type="ECO:0000313" key="1">
    <source>
        <dbReference type="EMBL" id="GIF01462.1"/>
    </source>
</evidence>
<reference evidence="1" key="1">
    <citation type="submission" date="2021-01" db="EMBL/GenBank/DDBJ databases">
        <title>Whole genome shotgun sequence of Actinoplanes rishiriensis NBRC 108556.</title>
        <authorList>
            <person name="Komaki H."/>
            <person name="Tamura T."/>
        </authorList>
    </citation>
    <scope>NUCLEOTIDE SEQUENCE</scope>
    <source>
        <strain evidence="1">NBRC 108556</strain>
    </source>
</reference>
<dbReference type="RefSeq" id="WP_203790223.1">
    <property type="nucleotide sequence ID" value="NZ_BOMV01000104.1"/>
</dbReference>